<comment type="caution">
    <text evidence="3">The sequence shown here is derived from an EMBL/GenBank/DDBJ whole genome shotgun (WGS) entry which is preliminary data.</text>
</comment>
<organism evidence="3 4">
    <name type="scientific">Schleiferia thermophila</name>
    <dbReference type="NCBI Taxonomy" id="884107"/>
    <lineage>
        <taxon>Bacteria</taxon>
        <taxon>Pseudomonadati</taxon>
        <taxon>Bacteroidota</taxon>
        <taxon>Flavobacteriia</taxon>
        <taxon>Flavobacteriales</taxon>
        <taxon>Schleiferiaceae</taxon>
        <taxon>Schleiferia</taxon>
    </lineage>
</organism>
<keyword evidence="4" id="KW-1185">Reference proteome</keyword>
<proteinExistence type="inferred from homology"/>
<sequence length="267" mass="29739">MESRMSIISKYNIHLSGSGDQVMLFSHGYGCDQNMWRFVAPSFSDGCKIVLYDLMGAGRSDTSHYTPEKYNSLHQYADDVLEICTALDLKDVIFVGHSVSCTIGILAQLKKPDAFSHLILIGPTPCYINKDDYKGGFNESDITNMIEALESNFFHWASFITPVIIGNDEKKEFSDELRISFCSMPDGIAKNFAKVTFLGDYREYLNQVTGPALILQTNPDAIVNVEVGKYVAKQIKNAHYVELPTAGHCPHLTAPDLVISAMKSYLK</sequence>
<dbReference type="PANTHER" id="PTHR43039">
    <property type="entry name" value="ESTERASE-RELATED"/>
    <property type="match status" value="1"/>
</dbReference>
<accession>A0A369A4D5</accession>
<name>A0A369A4D5_9FLAO</name>
<dbReference type="InterPro" id="IPR029058">
    <property type="entry name" value="AB_hydrolase_fold"/>
</dbReference>
<evidence type="ECO:0000313" key="3">
    <source>
        <dbReference type="EMBL" id="RCX03206.1"/>
    </source>
</evidence>
<protein>
    <submittedName>
        <fullName evidence="3">Sigma-B regulation protein RsbQ</fullName>
    </submittedName>
</protein>
<feature type="domain" description="AB hydrolase-1" evidence="2">
    <location>
        <begin position="22"/>
        <end position="255"/>
    </location>
</feature>
<dbReference type="Proteomes" id="UP000253517">
    <property type="component" value="Unassembled WGS sequence"/>
</dbReference>
<reference evidence="3 4" key="1">
    <citation type="submission" date="2018-07" db="EMBL/GenBank/DDBJ databases">
        <title>Genomic Encyclopedia of Type Strains, Phase IV (KMG-IV): sequencing the most valuable type-strain genomes for metagenomic binning, comparative biology and taxonomic classification.</title>
        <authorList>
            <person name="Goeker M."/>
        </authorList>
    </citation>
    <scope>NUCLEOTIDE SEQUENCE [LARGE SCALE GENOMIC DNA]</scope>
    <source>
        <strain evidence="3 4">DSM 21410</strain>
    </source>
</reference>
<evidence type="ECO:0000256" key="1">
    <source>
        <dbReference type="ARBA" id="ARBA00008645"/>
    </source>
</evidence>
<dbReference type="Gene3D" id="3.40.50.1820">
    <property type="entry name" value="alpha/beta hydrolase"/>
    <property type="match status" value="1"/>
</dbReference>
<dbReference type="Pfam" id="PF00561">
    <property type="entry name" value="Abhydrolase_1"/>
    <property type="match status" value="1"/>
</dbReference>
<dbReference type="InterPro" id="IPR000073">
    <property type="entry name" value="AB_hydrolase_1"/>
</dbReference>
<evidence type="ECO:0000259" key="2">
    <source>
        <dbReference type="Pfam" id="PF00561"/>
    </source>
</evidence>
<dbReference type="SUPFAM" id="SSF53474">
    <property type="entry name" value="alpha/beta-Hydrolases"/>
    <property type="match status" value="1"/>
</dbReference>
<dbReference type="RefSeq" id="WP_244906336.1">
    <property type="nucleotide sequence ID" value="NZ_BHZF01000003.1"/>
</dbReference>
<dbReference type="AlphaFoldDB" id="A0A369A4D5"/>
<dbReference type="EMBL" id="QPJS01000003">
    <property type="protein sequence ID" value="RCX03206.1"/>
    <property type="molecule type" value="Genomic_DNA"/>
</dbReference>
<comment type="similarity">
    <text evidence="1">Belongs to the AB hydrolase superfamily.</text>
</comment>
<gene>
    <name evidence="3" type="ORF">DES35_10387</name>
</gene>
<evidence type="ECO:0000313" key="4">
    <source>
        <dbReference type="Proteomes" id="UP000253517"/>
    </source>
</evidence>